<gene>
    <name evidence="6" type="ORF">AN1_LOCUS15126</name>
</gene>
<feature type="compositionally biased region" description="Basic and acidic residues" evidence="4">
    <location>
        <begin position="899"/>
        <end position="915"/>
    </location>
</feature>
<evidence type="ECO:0000256" key="1">
    <source>
        <dbReference type="ARBA" id="ARBA00022786"/>
    </source>
</evidence>
<feature type="region of interest" description="Disordered" evidence="4">
    <location>
        <begin position="1131"/>
        <end position="1166"/>
    </location>
</feature>
<dbReference type="SUPFAM" id="SSF48452">
    <property type="entry name" value="TPR-like"/>
    <property type="match status" value="1"/>
</dbReference>
<evidence type="ECO:0000256" key="4">
    <source>
        <dbReference type="SAM" id="MobiDB-lite"/>
    </source>
</evidence>
<feature type="compositionally biased region" description="Basic and acidic residues" evidence="4">
    <location>
        <begin position="1138"/>
        <end position="1154"/>
    </location>
</feature>
<dbReference type="Proteomes" id="UP000426265">
    <property type="component" value="Unassembled WGS sequence"/>
</dbReference>
<dbReference type="CDD" id="cd02257">
    <property type="entry name" value="Peptidase_C19"/>
    <property type="match status" value="1"/>
</dbReference>
<dbReference type="InterPro" id="IPR038765">
    <property type="entry name" value="Papain-like_cys_pep_sf"/>
</dbReference>
<evidence type="ECO:0000313" key="6">
    <source>
        <dbReference type="EMBL" id="VYS59688.1"/>
    </source>
</evidence>
<dbReference type="InterPro" id="IPR013087">
    <property type="entry name" value="Znf_C2H2_type"/>
</dbReference>
<feature type="domain" description="USP" evidence="5">
    <location>
        <begin position="1235"/>
        <end position="1567"/>
    </location>
</feature>
<dbReference type="Pfam" id="PF04780">
    <property type="entry name" value="DUF629"/>
    <property type="match status" value="1"/>
</dbReference>
<dbReference type="PROSITE" id="PS50235">
    <property type="entry name" value="USP_3"/>
    <property type="match status" value="1"/>
</dbReference>
<organism evidence="6 7">
    <name type="scientific">Arabidopsis thaliana</name>
    <name type="common">Mouse-ear cress</name>
    <dbReference type="NCBI Taxonomy" id="3702"/>
    <lineage>
        <taxon>Eukaryota</taxon>
        <taxon>Viridiplantae</taxon>
        <taxon>Streptophyta</taxon>
        <taxon>Embryophyta</taxon>
        <taxon>Tracheophyta</taxon>
        <taxon>Spermatophyta</taxon>
        <taxon>Magnoliopsida</taxon>
        <taxon>eudicotyledons</taxon>
        <taxon>Gunneridae</taxon>
        <taxon>Pentapetalae</taxon>
        <taxon>rosids</taxon>
        <taxon>malvids</taxon>
        <taxon>Brassicales</taxon>
        <taxon>Brassicaceae</taxon>
        <taxon>Camelineae</taxon>
        <taxon>Arabidopsis</taxon>
    </lineage>
</organism>
<accession>A0A654FF45</accession>
<sequence length="1568" mass="177388">MGQKKKAPAPLDSALIKLECEKALKSFGRGSYNKAIRLIKDSCSRHQDSALIHRVQGTICVKVAAVYEDLATKQKYLRNAIESARKAVELSPDSIEFGHFYANLLYEAANDGKREYDEVVQECHRALSIENPIDPAKESLQDETQLKILTPEARIVHVQDELRSLIQKSNISSLSTWMNNLGKGEEKFRLIPIRRMAEDPIESNLVQTRRPNEIKKANKSIEEIRKEVEVRVAAARLLQQKSECENVGAVDNKGSDATLGSGKRSGERRKHGNARRNGSTADRRDRVKSYWDSMSKEMKKQLLRVKLSDLKSHFSASKDGNENEIISEALSFCEANKTWRFWVCCQCSEKFIKSEAYMHHIVQVHMGNVLPKMQMVLPQSFDTERIDMLLTSPWKPLDLSAAVKWLRSRQKIQNSEFSEFHAGDNRDDGDDCFKDARNDTSPEKESLGDSCKGCDENDPEEGKLSITFPPPDGWPISDDPERAKLLEKIRAAFELLIRHKYLAASHHDKVIQFTLDELQNLASVSQFLNRSLNQSPICICFLGASQLRKILKFLQDLSQACGLSRYSEQSNPNDEFNFGALCREVTEEILLDGEDSCLLLDEKLLGTECIQEIYMGSALHNVAVASSGDIANGNDVSSGADGFLSWIFTGPSSEEQVVSWMRTKEEKTNQGLEIMQHLEKEFYHLQNLCERKCEHLSYEGALQTVEDLCLEESRKRETSAEFTHESYESVLRKRREELNENDLELVFISSRFELDALTNVLKDAETLNHNQFGYEESYGCTSSQLRDLESGEADEWGMKDSLHEADSFIEVAIQKQKEQLSAELSRIDAQMMRNVTGMQQLELKLGPVSSNDYQIVLLPLVKSYMRAHLEALAEKDATEKSDAAREALLFELALDSKKEGRGRNDNSKHTLEKSKDKKKIKDTRKLKNLKATIGNDHRFNGDSIEHSLLSVASFGDHSEADVVSEAIEALSDEEEEYRRCNELEEEERKLAKTLEYQRRIENEAKEKHIAEQKKKYSCSDPMNVTEAVYDDCIENFFDDADLQEQEKPINQEKWNKQLDDLEGAKVNINGVFPSTNHCVISDTAKVLDVISQEVVPNGIAIQAGVFQSDQRPGRRGRRQKASNKLVDGKYQVTLSESEDSKSQRSGTDSERQSETLRSNGDAGPKTLRQLQAEDDEEERFQADLKRAKLQSLDVYRGRRNMTSCLRTSLEDNNDWVLSDVTKESQSSPGVAIFGTGLQNEVGEYNCFLNVIIQSLWNLGMFRAEFLRSSTLEHHHFGDPCVVCSLYAIFTALSTASSETRKEPVAPSSLRIALSNLYPDSSFFQEAQMNDASEVLAVIFDCLHRSFAQSSSVSDTESAESNSTGSWDCANRSCIAHSLFGMDVSEQLNCYSCGLESRHLKYTSFFHNINASALRTMKVTCAENSFDELLNLVEMNHQLACDREAGGCGKRNHIHHILTTPPHVFTIVLGWQNTCETVEDIAATLAALNTEIDISIMYRGVDPKSTYSLVSVVCYYGQHYHCFAYSHEHDQWIMYDDQNVKVIGSWSDVLSMCKRGHLQPQVLLYEKKL</sequence>
<feature type="region of interest" description="Disordered" evidence="4">
    <location>
        <begin position="428"/>
        <end position="473"/>
    </location>
</feature>
<dbReference type="EMBL" id="CACRSJ010000106">
    <property type="protein sequence ID" value="VYS59688.1"/>
    <property type="molecule type" value="Genomic_DNA"/>
</dbReference>
<evidence type="ECO:0000313" key="7">
    <source>
        <dbReference type="Proteomes" id="UP000426265"/>
    </source>
</evidence>
<feature type="region of interest" description="Disordered" evidence="4">
    <location>
        <begin position="249"/>
        <end position="286"/>
    </location>
</feature>
<reference evidence="6 7" key="1">
    <citation type="submission" date="2019-11" db="EMBL/GenBank/DDBJ databases">
        <authorList>
            <person name="Jiao W.-B."/>
            <person name="Schneeberger K."/>
        </authorList>
    </citation>
    <scope>NUCLEOTIDE SEQUENCE [LARGE SCALE GENOMIC DNA]</scope>
    <source>
        <strain evidence="7">cv. An-1</strain>
    </source>
</reference>
<feature type="region of interest" description="Disordered" evidence="4">
    <location>
        <begin position="899"/>
        <end position="922"/>
    </location>
</feature>
<dbReference type="InterPro" id="IPR001394">
    <property type="entry name" value="Peptidase_C19_UCH"/>
</dbReference>
<dbReference type="SUPFAM" id="SSF54001">
    <property type="entry name" value="Cysteine proteinases"/>
    <property type="match status" value="1"/>
</dbReference>
<dbReference type="PANTHER" id="PTHR22975:SF9">
    <property type="entry name" value="ECHINUS SPLICE FORM 3"/>
    <property type="match status" value="1"/>
</dbReference>
<name>A0A654FF45_ARATH</name>
<evidence type="ECO:0000256" key="3">
    <source>
        <dbReference type="SAM" id="Coils"/>
    </source>
</evidence>
<dbReference type="PROSITE" id="PS00028">
    <property type="entry name" value="ZINC_FINGER_C2H2_1"/>
    <property type="match status" value="1"/>
</dbReference>
<dbReference type="Gene3D" id="1.25.40.10">
    <property type="entry name" value="Tetratricopeptide repeat domain"/>
    <property type="match status" value="1"/>
</dbReference>
<evidence type="ECO:0000256" key="2">
    <source>
        <dbReference type="ARBA" id="ARBA00022801"/>
    </source>
</evidence>
<feature type="coiled-coil region" evidence="3">
    <location>
        <begin position="963"/>
        <end position="1003"/>
    </location>
</feature>
<dbReference type="ExpressionAtlas" id="A0A654FF45">
    <property type="expression patterns" value="baseline and differential"/>
</dbReference>
<dbReference type="InterPro" id="IPR028889">
    <property type="entry name" value="USP"/>
</dbReference>
<keyword evidence="2" id="KW-0378">Hydrolase</keyword>
<protein>
    <recommendedName>
        <fullName evidence="5">USP domain-containing protein</fullName>
    </recommendedName>
</protein>
<dbReference type="GO" id="GO:0016579">
    <property type="term" value="P:protein deubiquitination"/>
    <property type="evidence" value="ECO:0007669"/>
    <property type="project" value="InterPro"/>
</dbReference>
<dbReference type="InterPro" id="IPR006866">
    <property type="entry name" value="DUF627_N"/>
</dbReference>
<keyword evidence="1" id="KW-0833">Ubl conjugation pathway</keyword>
<dbReference type="Gene3D" id="3.90.70.10">
    <property type="entry name" value="Cysteine proteinases"/>
    <property type="match status" value="1"/>
</dbReference>
<dbReference type="InterPro" id="IPR011990">
    <property type="entry name" value="TPR-like_helical_dom_sf"/>
</dbReference>
<dbReference type="GO" id="GO:0004843">
    <property type="term" value="F:cysteine-type deubiquitinase activity"/>
    <property type="evidence" value="ECO:0007669"/>
    <property type="project" value="InterPro"/>
</dbReference>
<dbReference type="InterPro" id="IPR006865">
    <property type="entry name" value="DUF629"/>
</dbReference>
<dbReference type="PANTHER" id="PTHR22975">
    <property type="entry name" value="UBIQUITIN SPECIFIC PROTEINASE"/>
    <property type="match status" value="1"/>
</dbReference>
<dbReference type="Pfam" id="PF04781">
    <property type="entry name" value="DUF627"/>
    <property type="match status" value="1"/>
</dbReference>
<keyword evidence="3" id="KW-0175">Coiled coil</keyword>
<proteinExistence type="predicted"/>
<dbReference type="Pfam" id="PF00443">
    <property type="entry name" value="UCH"/>
    <property type="match status" value="1"/>
</dbReference>
<evidence type="ECO:0000259" key="5">
    <source>
        <dbReference type="PROSITE" id="PS50235"/>
    </source>
</evidence>
<feature type="compositionally biased region" description="Basic and acidic residues" evidence="4">
    <location>
        <begin position="428"/>
        <end position="463"/>
    </location>
</feature>
<dbReference type="InterPro" id="IPR052398">
    <property type="entry name" value="Ubiquitin_hydrolase_53/54"/>
</dbReference>